<evidence type="ECO:0000256" key="1">
    <source>
        <dbReference type="ARBA" id="ARBA00022737"/>
    </source>
</evidence>
<dbReference type="AlphaFoldDB" id="A0A8E2B3Q0"/>
<evidence type="ECO:0000313" key="5">
    <source>
        <dbReference type="Proteomes" id="UP000250043"/>
    </source>
</evidence>
<sequence>MHSRTTGALVSDKVCSPQPDAPSAPPPPTRRRSSVDPQTADKLEKYLNLRPDKHDLIDRNILKGRNCSKKGFFKRMNCHLPEDAVITADS</sequence>
<feature type="repeat" description="RPEL" evidence="2">
    <location>
        <begin position="41"/>
        <end position="66"/>
    </location>
</feature>
<gene>
    <name evidence="4" type="ORF">OBBRIDRAFT_372745</name>
</gene>
<keyword evidence="1" id="KW-0677">Repeat</keyword>
<dbReference type="Gene3D" id="6.10.140.2130">
    <property type="match status" value="1"/>
</dbReference>
<evidence type="ECO:0000313" key="4">
    <source>
        <dbReference type="EMBL" id="OCH93122.1"/>
    </source>
</evidence>
<keyword evidence="5" id="KW-1185">Reference proteome</keyword>
<evidence type="ECO:0000256" key="3">
    <source>
        <dbReference type="SAM" id="MobiDB-lite"/>
    </source>
</evidence>
<evidence type="ECO:0000256" key="2">
    <source>
        <dbReference type="PROSITE-ProRule" id="PRU00401"/>
    </source>
</evidence>
<dbReference type="InterPro" id="IPR004018">
    <property type="entry name" value="RPEL_repeat"/>
</dbReference>
<dbReference type="OrthoDB" id="197676at2759"/>
<dbReference type="Proteomes" id="UP000250043">
    <property type="component" value="Unassembled WGS sequence"/>
</dbReference>
<name>A0A8E2B3Q0_9APHY</name>
<proteinExistence type="predicted"/>
<dbReference type="PROSITE" id="PS51073">
    <property type="entry name" value="RPEL"/>
    <property type="match status" value="1"/>
</dbReference>
<accession>A0A8E2B3Q0</accession>
<organism evidence="4 5">
    <name type="scientific">Obba rivulosa</name>
    <dbReference type="NCBI Taxonomy" id="1052685"/>
    <lineage>
        <taxon>Eukaryota</taxon>
        <taxon>Fungi</taxon>
        <taxon>Dikarya</taxon>
        <taxon>Basidiomycota</taxon>
        <taxon>Agaricomycotina</taxon>
        <taxon>Agaricomycetes</taxon>
        <taxon>Polyporales</taxon>
        <taxon>Gelatoporiaceae</taxon>
        <taxon>Obba</taxon>
    </lineage>
</organism>
<feature type="compositionally biased region" description="Pro residues" evidence="3">
    <location>
        <begin position="19"/>
        <end position="28"/>
    </location>
</feature>
<reference evidence="4 5" key="1">
    <citation type="submission" date="2016-07" db="EMBL/GenBank/DDBJ databases">
        <title>Draft genome of the white-rot fungus Obba rivulosa 3A-2.</title>
        <authorList>
            <consortium name="DOE Joint Genome Institute"/>
            <person name="Miettinen O."/>
            <person name="Riley R."/>
            <person name="Acob R."/>
            <person name="Barry K."/>
            <person name="Cullen D."/>
            <person name="De Vries R."/>
            <person name="Hainaut M."/>
            <person name="Hatakka A."/>
            <person name="Henrissat B."/>
            <person name="Hilden K."/>
            <person name="Kuo R."/>
            <person name="Labutti K."/>
            <person name="Lipzen A."/>
            <person name="Makela M.R."/>
            <person name="Sandor L."/>
            <person name="Spatafora J.W."/>
            <person name="Grigoriev I.V."/>
            <person name="Hibbett D.S."/>
        </authorList>
    </citation>
    <scope>NUCLEOTIDE SEQUENCE [LARGE SCALE GENOMIC DNA]</scope>
    <source>
        <strain evidence="4 5">3A-2</strain>
    </source>
</reference>
<feature type="region of interest" description="Disordered" evidence="3">
    <location>
        <begin position="1"/>
        <end position="40"/>
    </location>
</feature>
<protein>
    <submittedName>
        <fullName evidence="4">Uncharacterized protein</fullName>
    </submittedName>
</protein>
<dbReference type="Pfam" id="PF02755">
    <property type="entry name" value="RPEL"/>
    <property type="match status" value="1"/>
</dbReference>
<dbReference type="EMBL" id="KV722359">
    <property type="protein sequence ID" value="OCH93122.1"/>
    <property type="molecule type" value="Genomic_DNA"/>
</dbReference>